<keyword evidence="5" id="KW-1003">Cell membrane</keyword>
<sequence>MLRIHAYDLDRLVSVASDVPAVAAAPEASDVSAPVTSDLATSGLATPAPAKPPIVWYDLVSPTSEEERAVGEYLGITVPTMDEMEDIELSARLYQEDGAEFMTMTVLTRPDAGTPRKVPVTFIVKGQVLVTVRYAEPRPFDAFMARARKPNGTGLHCSYGELIMTGLIEAIIDRMADTLERLGTEIDQISQEVFSTKAAKANAKTRDLQDLIREVGQKGEFITVVRESLVSVSRVVAYYAALDGVDRKLTKELRQRLKLLQRDATSLGDHSAFLSGKINFLLDATLGLINLEQNQIIKIFSVASVVFLPPTLVASIYGMNFANQPELQWTYGYHMAIAMMIVSMVLPYLYFKRKGWL</sequence>
<dbReference type="Gene3D" id="1.20.58.340">
    <property type="entry name" value="Magnesium transport protein CorA, transmembrane region"/>
    <property type="match status" value="2"/>
</dbReference>
<dbReference type="PANTHER" id="PTHR47685">
    <property type="entry name" value="MAGNESIUM TRANSPORT PROTEIN CORA"/>
    <property type="match status" value="1"/>
</dbReference>
<keyword evidence="10" id="KW-0406">Ion transport</keyword>
<evidence type="ECO:0000256" key="12">
    <source>
        <dbReference type="ARBA" id="ARBA00034269"/>
    </source>
</evidence>
<evidence type="ECO:0000256" key="6">
    <source>
        <dbReference type="ARBA" id="ARBA00022519"/>
    </source>
</evidence>
<dbReference type="Pfam" id="PF01544">
    <property type="entry name" value="CorA"/>
    <property type="match status" value="1"/>
</dbReference>
<evidence type="ECO:0000256" key="3">
    <source>
        <dbReference type="ARBA" id="ARBA00019439"/>
    </source>
</evidence>
<dbReference type="InterPro" id="IPR045863">
    <property type="entry name" value="CorA_TM1_TM2"/>
</dbReference>
<dbReference type="SUPFAM" id="SSF144083">
    <property type="entry name" value="Magnesium transport protein CorA, transmembrane region"/>
    <property type="match status" value="1"/>
</dbReference>
<gene>
    <name evidence="14" type="primary">corA</name>
    <name evidence="14" type="ORF">RG1141_CH07320</name>
</gene>
<evidence type="ECO:0000256" key="2">
    <source>
        <dbReference type="ARBA" id="ARBA00009765"/>
    </source>
</evidence>
<organism evidence="14 15">
    <name type="scientific">Neorhizobium galegae bv. officinalis bv. officinalis str. HAMBI 1141</name>
    <dbReference type="NCBI Taxonomy" id="1028801"/>
    <lineage>
        <taxon>Bacteria</taxon>
        <taxon>Pseudomonadati</taxon>
        <taxon>Pseudomonadota</taxon>
        <taxon>Alphaproteobacteria</taxon>
        <taxon>Hyphomicrobiales</taxon>
        <taxon>Rhizobiaceae</taxon>
        <taxon>Rhizobium/Agrobacterium group</taxon>
        <taxon>Neorhizobium</taxon>
    </lineage>
</organism>
<evidence type="ECO:0000256" key="7">
    <source>
        <dbReference type="ARBA" id="ARBA00022692"/>
    </source>
</evidence>
<evidence type="ECO:0000256" key="9">
    <source>
        <dbReference type="ARBA" id="ARBA00022989"/>
    </source>
</evidence>
<proteinExistence type="inferred from homology"/>
<evidence type="ECO:0000313" key="14">
    <source>
        <dbReference type="EMBL" id="CDN53092.1"/>
    </source>
</evidence>
<dbReference type="InterPro" id="IPR050829">
    <property type="entry name" value="CorA_MIT"/>
</dbReference>
<comment type="subcellular location">
    <subcellularLocation>
        <location evidence="1">Cell inner membrane</location>
        <topology evidence="1">Multi-pass membrane protein</topology>
    </subcellularLocation>
</comment>
<accession>A0A068T3N8</accession>
<comment type="catalytic activity">
    <reaction evidence="12">
        <text>Mg(2+)(in) = Mg(2+)(out)</text>
        <dbReference type="Rhea" id="RHEA:29827"/>
        <dbReference type="ChEBI" id="CHEBI:18420"/>
    </reaction>
</comment>
<evidence type="ECO:0000256" key="5">
    <source>
        <dbReference type="ARBA" id="ARBA00022475"/>
    </source>
</evidence>
<dbReference type="RefSeq" id="WP_038548891.1">
    <property type="nucleotide sequence ID" value="NZ_HG938355.1"/>
</dbReference>
<comment type="similarity">
    <text evidence="2">Belongs to the CorA metal ion transporter (MIT) (TC 1.A.35) family.</text>
</comment>
<keyword evidence="4" id="KW-0813">Transport</keyword>
<dbReference type="eggNOG" id="COG0598">
    <property type="taxonomic scope" value="Bacteria"/>
</dbReference>
<keyword evidence="7 13" id="KW-0812">Transmembrane</keyword>
<evidence type="ECO:0000313" key="15">
    <source>
        <dbReference type="Proteomes" id="UP000028186"/>
    </source>
</evidence>
<dbReference type="SUPFAM" id="SSF143865">
    <property type="entry name" value="CorA soluble domain-like"/>
    <property type="match status" value="1"/>
</dbReference>
<keyword evidence="8" id="KW-0460">Magnesium</keyword>
<dbReference type="GO" id="GO:0015095">
    <property type="term" value="F:magnesium ion transmembrane transporter activity"/>
    <property type="evidence" value="ECO:0007669"/>
    <property type="project" value="TreeGrafter"/>
</dbReference>
<feature type="transmembrane region" description="Helical" evidence="13">
    <location>
        <begin position="299"/>
        <end position="319"/>
    </location>
</feature>
<reference evidence="15" key="1">
    <citation type="journal article" date="2014" name="BMC Genomics">
        <title>Genome sequencing of two Neorhizobium galegae strains reveals a noeT gene responsible for the unusual acetylation of the nodulation factors.</title>
        <authorList>
            <person name="Osterman J."/>
            <person name="Marsh J."/>
            <person name="Laine P.K."/>
            <person name="Zeng Z."/>
            <person name="Alatalo E."/>
            <person name="Sullivan J.T."/>
            <person name="Young J.P."/>
            <person name="Thomas-Oates J."/>
            <person name="Paulin L."/>
            <person name="Lindstrom K."/>
        </authorList>
    </citation>
    <scope>NUCLEOTIDE SEQUENCE [LARGE SCALE GENOMIC DNA]</scope>
    <source>
        <strain evidence="15">HAMBI 1141</strain>
    </source>
</reference>
<dbReference type="CDD" id="cd12837">
    <property type="entry name" value="EcCorA-like_u1"/>
    <property type="match status" value="1"/>
</dbReference>
<evidence type="ECO:0000256" key="11">
    <source>
        <dbReference type="ARBA" id="ARBA00023136"/>
    </source>
</evidence>
<evidence type="ECO:0000256" key="8">
    <source>
        <dbReference type="ARBA" id="ARBA00022842"/>
    </source>
</evidence>
<keyword evidence="9 13" id="KW-1133">Transmembrane helix</keyword>
<dbReference type="InterPro" id="IPR045861">
    <property type="entry name" value="CorA_cytoplasmic_dom"/>
</dbReference>
<dbReference type="AlphaFoldDB" id="A0A068T3N8"/>
<evidence type="ECO:0000256" key="13">
    <source>
        <dbReference type="SAM" id="Phobius"/>
    </source>
</evidence>
<dbReference type="GO" id="GO:0015099">
    <property type="term" value="F:nickel cation transmembrane transporter activity"/>
    <property type="evidence" value="ECO:0007669"/>
    <property type="project" value="TreeGrafter"/>
</dbReference>
<dbReference type="KEGG" id="ngl:RG1141_CH07320"/>
<dbReference type="InterPro" id="IPR002523">
    <property type="entry name" value="MgTranspt_CorA/ZnTranspt_ZntB"/>
</dbReference>
<protein>
    <recommendedName>
        <fullName evidence="3">Magnesium transport protein CorA</fullName>
    </recommendedName>
</protein>
<dbReference type="GO" id="GO:0015087">
    <property type="term" value="F:cobalt ion transmembrane transporter activity"/>
    <property type="evidence" value="ECO:0007669"/>
    <property type="project" value="TreeGrafter"/>
</dbReference>
<feature type="transmembrane region" description="Helical" evidence="13">
    <location>
        <begin position="331"/>
        <end position="351"/>
    </location>
</feature>
<dbReference type="EMBL" id="HG938355">
    <property type="protein sequence ID" value="CDN53092.1"/>
    <property type="molecule type" value="Genomic_DNA"/>
</dbReference>
<dbReference type="HOGENOM" id="CLU_007127_5_0_5"/>
<evidence type="ECO:0000256" key="4">
    <source>
        <dbReference type="ARBA" id="ARBA00022448"/>
    </source>
</evidence>
<evidence type="ECO:0000256" key="10">
    <source>
        <dbReference type="ARBA" id="ARBA00023065"/>
    </source>
</evidence>
<dbReference type="Gene3D" id="3.30.460.20">
    <property type="entry name" value="CorA soluble domain-like"/>
    <property type="match status" value="1"/>
</dbReference>
<dbReference type="Proteomes" id="UP000028186">
    <property type="component" value="Chromosome I"/>
</dbReference>
<name>A0A068T3N8_NEOGA</name>
<dbReference type="FunFam" id="1.20.58.340:FF:000001">
    <property type="entry name" value="Magnesium transport protein CorA"/>
    <property type="match status" value="1"/>
</dbReference>
<dbReference type="PANTHER" id="PTHR47685:SF1">
    <property type="entry name" value="MAGNESIUM TRANSPORT PROTEIN CORA"/>
    <property type="match status" value="1"/>
</dbReference>
<keyword evidence="6" id="KW-0997">Cell inner membrane</keyword>
<keyword evidence="11 13" id="KW-0472">Membrane</keyword>
<dbReference type="GO" id="GO:0005886">
    <property type="term" value="C:plasma membrane"/>
    <property type="evidence" value="ECO:0007669"/>
    <property type="project" value="UniProtKB-SubCell"/>
</dbReference>
<dbReference type="PATRIC" id="fig|1028801.3.peg.744"/>
<evidence type="ECO:0000256" key="1">
    <source>
        <dbReference type="ARBA" id="ARBA00004429"/>
    </source>
</evidence>